<keyword evidence="1" id="KW-0812">Transmembrane</keyword>
<keyword evidence="3" id="KW-1185">Reference proteome</keyword>
<dbReference type="AlphaFoldDB" id="C0C6A8"/>
<feature type="transmembrane region" description="Helical" evidence="1">
    <location>
        <begin position="206"/>
        <end position="224"/>
    </location>
</feature>
<dbReference type="RefSeq" id="WP_006444992.1">
    <property type="nucleotide sequence ID" value="NZ_CP036524.1"/>
</dbReference>
<proteinExistence type="predicted"/>
<dbReference type="eggNOG" id="COG4499">
    <property type="taxonomic scope" value="Bacteria"/>
</dbReference>
<reference evidence="2" key="2">
    <citation type="submission" date="2013-06" db="EMBL/GenBank/DDBJ databases">
        <title>Draft genome sequence of Clostridium hylemonae (DSM 15053).</title>
        <authorList>
            <person name="Sudarsanam P."/>
            <person name="Ley R."/>
            <person name="Guruge J."/>
            <person name="Turnbaugh P.J."/>
            <person name="Mahowald M."/>
            <person name="Liep D."/>
            <person name="Gordon J."/>
        </authorList>
    </citation>
    <scope>NUCLEOTIDE SEQUENCE</scope>
    <source>
        <strain evidence="2">DSM 15053</strain>
    </source>
</reference>
<dbReference type="Pfam" id="PF10140">
    <property type="entry name" value="YukC"/>
    <property type="match status" value="1"/>
</dbReference>
<reference evidence="2" key="1">
    <citation type="submission" date="2009-02" db="EMBL/GenBank/DDBJ databases">
        <authorList>
            <person name="Fulton L."/>
            <person name="Clifton S."/>
            <person name="Fulton B."/>
            <person name="Xu J."/>
            <person name="Minx P."/>
            <person name="Pepin K.H."/>
            <person name="Johnson M."/>
            <person name="Bhonagiri V."/>
            <person name="Nash W.E."/>
            <person name="Mardis E.R."/>
            <person name="Wilson R.K."/>
        </authorList>
    </citation>
    <scope>NUCLEOTIDE SEQUENCE [LARGE SCALE GENOMIC DNA]</scope>
    <source>
        <strain evidence="2">DSM 15053</strain>
    </source>
</reference>
<dbReference type="Gene3D" id="1.25.40.680">
    <property type="entry name" value="Type VII secretion system EssB, C-terminal-like domain"/>
    <property type="match status" value="1"/>
</dbReference>
<dbReference type="InterPro" id="IPR042565">
    <property type="entry name" value="T7SS_EssB_C"/>
</dbReference>
<dbReference type="STRING" id="553973.CLOHYLEM_07645"/>
<comment type="caution">
    <text evidence="2">The sequence shown here is derived from an EMBL/GenBank/DDBJ whole genome shotgun (WGS) entry which is preliminary data.</text>
</comment>
<protein>
    <submittedName>
        <fullName evidence="2">Type VII secretion protein EssB</fullName>
    </submittedName>
</protein>
<dbReference type="Gene3D" id="1.10.510.10">
    <property type="entry name" value="Transferase(Phosphotransferase) domain 1"/>
    <property type="match status" value="1"/>
</dbReference>
<name>C0C6A8_9FIRM</name>
<evidence type="ECO:0000313" key="2">
    <source>
        <dbReference type="EMBL" id="EEG72243.1"/>
    </source>
</evidence>
<gene>
    <name evidence="2" type="ORF">CLOHYLEM_07645</name>
</gene>
<accession>C0C6A8</accession>
<evidence type="ECO:0000313" key="3">
    <source>
        <dbReference type="Proteomes" id="UP000004893"/>
    </source>
</evidence>
<sequence length="383" mass="44122">MGKNEETTKGSTIVLEETVHKTQMKASAAYDYHRLQAETYYFVPCKVEEKEESLCFTYELDGMTPLKEVKKSDRELIYSILIQAGELGEKARAFNFSLEPENLYYDAQYRLHVLRRDILEDGAVKDYFKEFQALAGALLQKKYNYSDYLNGGMDLLDRQEETRRILQWNSMDDALKDLSQRQRGLRSYERTHLCTIKKSRYRGMKAGMILFLVLAAAALAYLLYQHYKLIAPQRAALTAQRAYVESDYVAVIDSLKEVQPDALDVHEKYILAVSYIKGQAVDNFSSEAKDNILSRLNVKGDASVMDYWIYLGRLETKEAEDIALKMSDNQLLLYAYLQERDQVSRDSSLKGDEKAARMETLDGEIDKLAEKLGIQYDMSTEEE</sequence>
<dbReference type="OrthoDB" id="4975281at2"/>
<dbReference type="Proteomes" id="UP000004893">
    <property type="component" value="Unassembled WGS sequence"/>
</dbReference>
<dbReference type="HOGENOM" id="CLU_049737_1_1_9"/>
<dbReference type="InterPro" id="IPR018778">
    <property type="entry name" value="T7SS_EssB"/>
</dbReference>
<keyword evidence="1" id="KW-1133">Transmembrane helix</keyword>
<evidence type="ECO:0000256" key="1">
    <source>
        <dbReference type="SAM" id="Phobius"/>
    </source>
</evidence>
<keyword evidence="1" id="KW-0472">Membrane</keyword>
<organism evidence="2 3">
    <name type="scientific">[Clostridium] hylemonae DSM 15053</name>
    <dbReference type="NCBI Taxonomy" id="553973"/>
    <lineage>
        <taxon>Bacteria</taxon>
        <taxon>Bacillati</taxon>
        <taxon>Bacillota</taxon>
        <taxon>Clostridia</taxon>
        <taxon>Lachnospirales</taxon>
        <taxon>Lachnospiraceae</taxon>
    </lineage>
</organism>
<dbReference type="EMBL" id="ABYI02000042">
    <property type="protein sequence ID" value="EEG72243.1"/>
    <property type="molecule type" value="Genomic_DNA"/>
</dbReference>